<dbReference type="PANTHER" id="PTHR46091:SF3">
    <property type="entry name" value="AMINE OXIDASE DOMAIN-CONTAINING PROTEIN"/>
    <property type="match status" value="1"/>
</dbReference>
<proteinExistence type="inferred from homology"/>
<evidence type="ECO:0000256" key="7">
    <source>
        <dbReference type="SAM" id="Phobius"/>
    </source>
</evidence>
<organism evidence="8 9">
    <name type="scientific">Cyclotella atomus</name>
    <dbReference type="NCBI Taxonomy" id="382360"/>
    <lineage>
        <taxon>Eukaryota</taxon>
        <taxon>Sar</taxon>
        <taxon>Stramenopiles</taxon>
        <taxon>Ochrophyta</taxon>
        <taxon>Bacillariophyta</taxon>
        <taxon>Coscinodiscophyceae</taxon>
        <taxon>Thalassiosirophycidae</taxon>
        <taxon>Stephanodiscales</taxon>
        <taxon>Stephanodiscaceae</taxon>
        <taxon>Cyclotella</taxon>
    </lineage>
</organism>
<keyword evidence="3" id="KW-0732">Signal</keyword>
<keyword evidence="4" id="KW-0274">FAD</keyword>
<keyword evidence="2" id="KW-0285">Flavoprotein</keyword>
<dbReference type="Proteomes" id="UP001530400">
    <property type="component" value="Unassembled WGS sequence"/>
</dbReference>
<reference evidence="8 9" key="1">
    <citation type="submission" date="2024-10" db="EMBL/GenBank/DDBJ databases">
        <title>Updated reference genomes for cyclostephanoid diatoms.</title>
        <authorList>
            <person name="Roberts W.R."/>
            <person name="Alverson A.J."/>
        </authorList>
    </citation>
    <scope>NUCLEOTIDE SEQUENCE [LARGE SCALE GENOMIC DNA]</scope>
    <source>
        <strain evidence="8 9">AJA010-31</strain>
    </source>
</reference>
<dbReference type="Pfam" id="PF13450">
    <property type="entry name" value="NAD_binding_8"/>
    <property type="match status" value="1"/>
</dbReference>
<comment type="caution">
    <text evidence="8">The sequence shown here is derived from an EMBL/GenBank/DDBJ whole genome shotgun (WGS) entry which is preliminary data.</text>
</comment>
<keyword evidence="7" id="KW-1133">Transmembrane helix</keyword>
<dbReference type="EMBL" id="JALLPJ020000522">
    <property type="protein sequence ID" value="KAL3789455.1"/>
    <property type="molecule type" value="Genomic_DNA"/>
</dbReference>
<comment type="similarity">
    <text evidence="1">Belongs to the carotenoid/retinoid oxidoreductase family. CrtISO subfamily.</text>
</comment>
<accession>A0ABD3PNC0</accession>
<feature type="transmembrane region" description="Helical" evidence="7">
    <location>
        <begin position="647"/>
        <end position="669"/>
    </location>
</feature>
<protein>
    <recommendedName>
        <fullName evidence="10">Amine oxidase domain-containing protein</fullName>
    </recommendedName>
</protein>
<evidence type="ECO:0000256" key="4">
    <source>
        <dbReference type="ARBA" id="ARBA00022827"/>
    </source>
</evidence>
<dbReference type="Gene3D" id="3.50.50.60">
    <property type="entry name" value="FAD/NAD(P)-binding domain"/>
    <property type="match status" value="2"/>
</dbReference>
<gene>
    <name evidence="8" type="ORF">ACHAWO_002784</name>
</gene>
<dbReference type="SUPFAM" id="SSF51905">
    <property type="entry name" value="FAD/NAD(P)-binding domain"/>
    <property type="match status" value="1"/>
</dbReference>
<evidence type="ECO:0000256" key="6">
    <source>
        <dbReference type="ARBA" id="ARBA00023027"/>
    </source>
</evidence>
<dbReference type="AlphaFoldDB" id="A0ABD3PNC0"/>
<evidence type="ECO:0000313" key="9">
    <source>
        <dbReference type="Proteomes" id="UP001530400"/>
    </source>
</evidence>
<keyword evidence="9" id="KW-1185">Reference proteome</keyword>
<evidence type="ECO:0000256" key="3">
    <source>
        <dbReference type="ARBA" id="ARBA00022729"/>
    </source>
</evidence>
<dbReference type="InterPro" id="IPR052206">
    <property type="entry name" value="Retinol_saturase"/>
</dbReference>
<evidence type="ECO:0000256" key="2">
    <source>
        <dbReference type="ARBA" id="ARBA00022630"/>
    </source>
</evidence>
<keyword evidence="6" id="KW-0520">NAD</keyword>
<sequence>MLFLTVPTVEPLISPLAPFLLLLPHWALFVAFLFATFYLWLSHWPGKNVKVTLVRASRFSPDKVPEKLDTIVIGSGIGGSSCSNILAQSGQRVLLLEQHEERTGGCTHTFRINDCEWDTGLHYTSEGMGLPTHRAGALLKFMTKGKQEWERLDDPYDQVLFPPDSNVGEGKPNNSIYDFNSAKPPHAPTLVRDLVERIDPGNEFLIQQFEAWMTLSTMINKGFTALGWTRVLPRALHFLVSRRVDQLYKLASYSVRDVQYALFNKGYSIDQLLEKCPRAPPGNEPDPVLRRVKGNFESDINTLNCSALELSLTFIFLCKTCQSRSQSPHRGLCSNTYSSHLFSVQPRVATFAAQGITMAHYMEGASYTKGPTQNISIRVSSMLRNFGGEVLCDATVEQIIIENDKAVGVLVRNTSAGKDGPLTEIRAKNIVCATSVFNLHNKLMPKDHPSVKDFFDPNLRTITESNGHVFLFCKIKGDAKELKLPTHNLWYFNSYDMDEAFDKYYADPVTHRPPTVYVGFPCTKDPTWPKRLPGVSNCILISDLGYEWVKKWDGTAVHERGPDYEEFKNQLAKHLLDILYETVPQAKDKVEYWTLGTPLTEVSYLSSFHAASYGTRCDTNIFNRLNDRWTTTPHTRIPGLYMAGSDAFLPAVCGAMYGGILGAVSILSYPTTMRFVFALLSEFATSIQEDNPKMSRFEAYLKALSKFGTEPVAN</sequence>
<name>A0ABD3PNC0_9STRA</name>
<evidence type="ECO:0000256" key="5">
    <source>
        <dbReference type="ARBA" id="ARBA00022857"/>
    </source>
</evidence>
<keyword evidence="7" id="KW-0812">Transmembrane</keyword>
<evidence type="ECO:0000256" key="1">
    <source>
        <dbReference type="ARBA" id="ARBA00005855"/>
    </source>
</evidence>
<feature type="transmembrane region" description="Helical" evidence="7">
    <location>
        <begin position="20"/>
        <end position="41"/>
    </location>
</feature>
<evidence type="ECO:0008006" key="10">
    <source>
        <dbReference type="Google" id="ProtNLM"/>
    </source>
</evidence>
<keyword evidence="7" id="KW-0472">Membrane</keyword>
<dbReference type="InterPro" id="IPR036188">
    <property type="entry name" value="FAD/NAD-bd_sf"/>
</dbReference>
<evidence type="ECO:0000313" key="8">
    <source>
        <dbReference type="EMBL" id="KAL3789455.1"/>
    </source>
</evidence>
<keyword evidence="5" id="KW-0521">NADP</keyword>
<dbReference type="PANTHER" id="PTHR46091">
    <property type="entry name" value="BLR7054 PROTEIN"/>
    <property type="match status" value="1"/>
</dbReference>